<dbReference type="InterPro" id="IPR007487">
    <property type="entry name" value="ABC_transpt-TYRBP-like"/>
</dbReference>
<evidence type="ECO:0000313" key="3">
    <source>
        <dbReference type="Proteomes" id="UP000507962"/>
    </source>
</evidence>
<evidence type="ECO:0000256" key="1">
    <source>
        <dbReference type="SAM" id="SignalP"/>
    </source>
</evidence>
<gene>
    <name evidence="2" type="ORF">MSL71_24620</name>
</gene>
<dbReference type="Gene3D" id="3.40.50.2300">
    <property type="match status" value="2"/>
</dbReference>
<protein>
    <submittedName>
        <fullName evidence="2">Abc transporter substrate-binding protein</fullName>
    </submittedName>
</protein>
<dbReference type="Pfam" id="PF04392">
    <property type="entry name" value="ABC_sub_bind"/>
    <property type="match status" value="1"/>
</dbReference>
<dbReference type="EMBL" id="CAADHO010000004">
    <property type="protein sequence ID" value="VFQ44805.1"/>
    <property type="molecule type" value="Genomic_DNA"/>
</dbReference>
<dbReference type="Proteomes" id="UP000507962">
    <property type="component" value="Unassembled WGS sequence"/>
</dbReference>
<evidence type="ECO:0000313" key="2">
    <source>
        <dbReference type="EMBL" id="VFQ44805.1"/>
    </source>
</evidence>
<name>A0A4U8YLG7_9BACT</name>
<reference evidence="2 3" key="1">
    <citation type="submission" date="2019-03" db="EMBL/GenBank/DDBJ databases">
        <authorList>
            <person name="Nijsse B."/>
        </authorList>
    </citation>
    <scope>NUCLEOTIDE SEQUENCE [LARGE SCALE GENOMIC DNA]</scope>
    <source>
        <strain evidence="2">Desulfoluna butyratoxydans MSL71</strain>
    </source>
</reference>
<sequence>MHRFTCITIIFTPLILCCLALSPPPTTSETRPKVLLLHSYHTSNPWDMSVEQGVLDALADEYYIPDENLAFESFYMDTKRRTSREWKEDAGKMAREAIGRLRPAVVIALDDNCQEYVVRRMNTSGCAFVFAGVNRDPEEYGIITNRENPGGNITGALERERFPESLAFMRRIVPGIKRLAIISDASPTGAPVVQRIKALAPTHGVTVVDSLETDDFTAWKDFVTKIQTRADALAVVVYHTVKDDNGTHVPADKVLAWTTSHSKLPDMGFWPWAVSQGLLCSDAISGYDQGYYVGTITSYILGGQSPGDFPVSAPRTGQPCINQARADELGLAIPAHLTKTAKLFPAMTARSPVSSPPD</sequence>
<keyword evidence="1" id="KW-0732">Signal</keyword>
<feature type="chain" id="PRO_5020758669" evidence="1">
    <location>
        <begin position="29"/>
        <end position="358"/>
    </location>
</feature>
<keyword evidence="3" id="KW-1185">Reference proteome</keyword>
<dbReference type="AlphaFoldDB" id="A0A4U8YLG7"/>
<dbReference type="PANTHER" id="PTHR35271">
    <property type="entry name" value="ABC TRANSPORTER, SUBSTRATE-BINDING LIPOPROTEIN-RELATED"/>
    <property type="match status" value="1"/>
</dbReference>
<dbReference type="PANTHER" id="PTHR35271:SF1">
    <property type="entry name" value="ABC TRANSPORTER, SUBSTRATE-BINDING LIPOPROTEIN"/>
    <property type="match status" value="1"/>
</dbReference>
<feature type="signal peptide" evidence="1">
    <location>
        <begin position="1"/>
        <end position="28"/>
    </location>
</feature>
<accession>A0A4U8YLG7</accession>
<proteinExistence type="predicted"/>
<organism evidence="2 3">
    <name type="scientific">Desulfoluna butyratoxydans</name>
    <dbReference type="NCBI Taxonomy" id="231438"/>
    <lineage>
        <taxon>Bacteria</taxon>
        <taxon>Pseudomonadati</taxon>
        <taxon>Thermodesulfobacteriota</taxon>
        <taxon>Desulfobacteria</taxon>
        <taxon>Desulfobacterales</taxon>
        <taxon>Desulfolunaceae</taxon>
        <taxon>Desulfoluna</taxon>
    </lineage>
</organism>